<dbReference type="InterPro" id="IPR050660">
    <property type="entry name" value="NEK_Ser/Thr_kinase"/>
</dbReference>
<evidence type="ECO:0000256" key="1">
    <source>
        <dbReference type="ARBA" id="ARBA00012513"/>
    </source>
</evidence>
<evidence type="ECO:0000256" key="9">
    <source>
        <dbReference type="SAM" id="MobiDB-lite"/>
    </source>
</evidence>
<name>A0ABQ9Y6X2_9EUKA</name>
<keyword evidence="2" id="KW-0723">Serine/threonine-protein kinase</keyword>
<keyword evidence="6" id="KW-0067">ATP-binding</keyword>
<dbReference type="InterPro" id="IPR000719">
    <property type="entry name" value="Prot_kinase_dom"/>
</dbReference>
<dbReference type="SUPFAM" id="SSF56112">
    <property type="entry name" value="Protein kinase-like (PK-like)"/>
    <property type="match status" value="1"/>
</dbReference>
<evidence type="ECO:0000313" key="11">
    <source>
        <dbReference type="EMBL" id="KAK2959515.1"/>
    </source>
</evidence>
<feature type="region of interest" description="Disordered" evidence="9">
    <location>
        <begin position="332"/>
        <end position="364"/>
    </location>
</feature>
<sequence>MSLPRLPQKYKFTEGHLGERKTDLFLVEEVSTSKQFIMCIVEHKTPEHLEQLKKEETRMRSIRNERIVGLHDVDSDSSHHFFVFSKEELTLRQFLQESKRKQQSIPLHIAALICVDIADGLYALHHSSHHKKFTHGQLTVDRILLTADLRAKILFLNTINPRRETGEIHRSDSMKHFLHFSPERLCNDNSPPSPKDDIWALGLLFFELVSGSPLFSEMSYSSHCERIMAFDQPTFSPDLPAGIRALIRHLLDPDEYSRATITQICKGRLFEKALGEKTPLSEFKDEQMKRQQKPSSPDNSNASLQIRQLTNLIETQKAEIRRLEAELSGVLGQSAQPPRNFPPQPQQFVAPPQNITQPPPNLTQQLPNHMLAQSFQRAPGQLFQTPQPVPQSPSFASRNHPRPNSQPHPPPTNLLLPILQTDSRTPPMSRGRPKSADRTEICPLTNKPIIKAAFLKNEPDVLYEHDALLQYVTVNGMSPRTFATVVIDDIALKT</sequence>
<keyword evidence="12" id="KW-1185">Reference proteome</keyword>
<evidence type="ECO:0000256" key="6">
    <source>
        <dbReference type="ARBA" id="ARBA00022840"/>
    </source>
</evidence>
<dbReference type="EC" id="2.7.11.1" evidence="1"/>
<evidence type="ECO:0000256" key="8">
    <source>
        <dbReference type="ARBA" id="ARBA00048679"/>
    </source>
</evidence>
<feature type="region of interest" description="Disordered" evidence="9">
    <location>
        <begin position="280"/>
        <end position="304"/>
    </location>
</feature>
<organism evidence="11 12">
    <name type="scientific">Blattamonas nauphoetae</name>
    <dbReference type="NCBI Taxonomy" id="2049346"/>
    <lineage>
        <taxon>Eukaryota</taxon>
        <taxon>Metamonada</taxon>
        <taxon>Preaxostyla</taxon>
        <taxon>Oxymonadida</taxon>
        <taxon>Blattamonas</taxon>
    </lineage>
</organism>
<comment type="catalytic activity">
    <reaction evidence="7">
        <text>L-threonyl-[protein] + ATP = O-phospho-L-threonyl-[protein] + ADP + H(+)</text>
        <dbReference type="Rhea" id="RHEA:46608"/>
        <dbReference type="Rhea" id="RHEA-COMP:11060"/>
        <dbReference type="Rhea" id="RHEA-COMP:11605"/>
        <dbReference type="ChEBI" id="CHEBI:15378"/>
        <dbReference type="ChEBI" id="CHEBI:30013"/>
        <dbReference type="ChEBI" id="CHEBI:30616"/>
        <dbReference type="ChEBI" id="CHEBI:61977"/>
        <dbReference type="ChEBI" id="CHEBI:456216"/>
        <dbReference type="EC" id="2.7.11.1"/>
    </reaction>
</comment>
<feature type="compositionally biased region" description="Low complexity" evidence="9">
    <location>
        <begin position="346"/>
        <end position="364"/>
    </location>
</feature>
<dbReference type="Proteomes" id="UP001281761">
    <property type="component" value="Unassembled WGS sequence"/>
</dbReference>
<feature type="compositionally biased region" description="Polar residues" evidence="9">
    <location>
        <begin position="382"/>
        <end position="397"/>
    </location>
</feature>
<dbReference type="InterPro" id="IPR011009">
    <property type="entry name" value="Kinase-like_dom_sf"/>
</dbReference>
<evidence type="ECO:0000256" key="5">
    <source>
        <dbReference type="ARBA" id="ARBA00022777"/>
    </source>
</evidence>
<dbReference type="EMBL" id="JARBJD010000029">
    <property type="protein sequence ID" value="KAK2959515.1"/>
    <property type="molecule type" value="Genomic_DNA"/>
</dbReference>
<feature type="region of interest" description="Disordered" evidence="9">
    <location>
        <begin position="382"/>
        <end position="439"/>
    </location>
</feature>
<accession>A0ABQ9Y6X2</accession>
<proteinExistence type="predicted"/>
<evidence type="ECO:0000259" key="10">
    <source>
        <dbReference type="PROSITE" id="PS50011"/>
    </source>
</evidence>
<evidence type="ECO:0000256" key="3">
    <source>
        <dbReference type="ARBA" id="ARBA00022679"/>
    </source>
</evidence>
<dbReference type="PANTHER" id="PTHR43671">
    <property type="entry name" value="SERINE/THREONINE-PROTEIN KINASE NEK"/>
    <property type="match status" value="1"/>
</dbReference>
<dbReference type="PROSITE" id="PS50011">
    <property type="entry name" value="PROTEIN_KINASE_DOM"/>
    <property type="match status" value="1"/>
</dbReference>
<evidence type="ECO:0000256" key="7">
    <source>
        <dbReference type="ARBA" id="ARBA00047899"/>
    </source>
</evidence>
<feature type="domain" description="Protein kinase" evidence="10">
    <location>
        <begin position="6"/>
        <end position="270"/>
    </location>
</feature>
<reference evidence="11 12" key="1">
    <citation type="journal article" date="2022" name="bioRxiv">
        <title>Genomics of Preaxostyla Flagellates Illuminates Evolutionary Transitions and the Path Towards Mitochondrial Loss.</title>
        <authorList>
            <person name="Novak L.V.F."/>
            <person name="Treitli S.C."/>
            <person name="Pyrih J."/>
            <person name="Halakuc P."/>
            <person name="Pipaliya S.V."/>
            <person name="Vacek V."/>
            <person name="Brzon O."/>
            <person name="Soukal P."/>
            <person name="Eme L."/>
            <person name="Dacks J.B."/>
            <person name="Karnkowska A."/>
            <person name="Elias M."/>
            <person name="Hampl V."/>
        </authorList>
    </citation>
    <scope>NUCLEOTIDE SEQUENCE [LARGE SCALE GENOMIC DNA]</scope>
    <source>
        <strain evidence="11">NAU3</strain>
        <tissue evidence="11">Gut</tissue>
    </source>
</reference>
<keyword evidence="4" id="KW-0547">Nucleotide-binding</keyword>
<feature type="compositionally biased region" description="Polar residues" evidence="9">
    <location>
        <begin position="293"/>
        <end position="304"/>
    </location>
</feature>
<comment type="catalytic activity">
    <reaction evidence="8">
        <text>L-seryl-[protein] + ATP = O-phospho-L-seryl-[protein] + ADP + H(+)</text>
        <dbReference type="Rhea" id="RHEA:17989"/>
        <dbReference type="Rhea" id="RHEA-COMP:9863"/>
        <dbReference type="Rhea" id="RHEA-COMP:11604"/>
        <dbReference type="ChEBI" id="CHEBI:15378"/>
        <dbReference type="ChEBI" id="CHEBI:29999"/>
        <dbReference type="ChEBI" id="CHEBI:30616"/>
        <dbReference type="ChEBI" id="CHEBI:83421"/>
        <dbReference type="ChEBI" id="CHEBI:456216"/>
        <dbReference type="EC" id="2.7.11.1"/>
    </reaction>
</comment>
<protein>
    <recommendedName>
        <fullName evidence="1">non-specific serine/threonine protein kinase</fullName>
        <ecNumber evidence="1">2.7.11.1</ecNumber>
    </recommendedName>
</protein>
<gene>
    <name evidence="11" type="ORF">BLNAU_5564</name>
</gene>
<keyword evidence="3" id="KW-0808">Transferase</keyword>
<dbReference type="PANTHER" id="PTHR43671:SF98">
    <property type="entry name" value="SERINE_THREONINE-PROTEIN KINASE NEK11"/>
    <property type="match status" value="1"/>
</dbReference>
<keyword evidence="5" id="KW-0418">Kinase</keyword>
<evidence type="ECO:0000256" key="4">
    <source>
        <dbReference type="ARBA" id="ARBA00022741"/>
    </source>
</evidence>
<comment type="caution">
    <text evidence="11">The sequence shown here is derived from an EMBL/GenBank/DDBJ whole genome shotgun (WGS) entry which is preliminary data.</text>
</comment>
<dbReference type="Pfam" id="PF00069">
    <property type="entry name" value="Pkinase"/>
    <property type="match status" value="1"/>
</dbReference>
<evidence type="ECO:0000313" key="12">
    <source>
        <dbReference type="Proteomes" id="UP001281761"/>
    </source>
</evidence>
<evidence type="ECO:0000256" key="2">
    <source>
        <dbReference type="ARBA" id="ARBA00022527"/>
    </source>
</evidence>
<dbReference type="Gene3D" id="1.10.510.10">
    <property type="entry name" value="Transferase(Phosphotransferase) domain 1"/>
    <property type="match status" value="1"/>
</dbReference>